<dbReference type="GO" id="GO:0005198">
    <property type="term" value="F:structural molecule activity"/>
    <property type="evidence" value="ECO:0007669"/>
    <property type="project" value="InterPro"/>
</dbReference>
<evidence type="ECO:0000256" key="3">
    <source>
        <dbReference type="ARBA" id="ARBA00009677"/>
    </source>
</evidence>
<evidence type="ECO:0000313" key="9">
    <source>
        <dbReference type="EMBL" id="QGM98007.1"/>
    </source>
</evidence>
<reference evidence="9 10" key="1">
    <citation type="submission" date="2019-09" db="EMBL/GenBank/DDBJ databases">
        <title>Isolation and complete genome sequencing of Methylocystis species.</title>
        <authorList>
            <person name="Rumah B.L."/>
            <person name="Stead C.E."/>
            <person name="Stevens B.C."/>
            <person name="Minton N.P."/>
            <person name="Grosse-Honebrink A."/>
            <person name="Zhang Y."/>
        </authorList>
    </citation>
    <scope>NUCLEOTIDE SEQUENCE [LARGE SCALE GENOMIC DNA]</scope>
    <source>
        <strain evidence="9 10">BRCS2</strain>
    </source>
</reference>
<evidence type="ECO:0000256" key="1">
    <source>
        <dbReference type="ARBA" id="ARBA00004365"/>
    </source>
</evidence>
<dbReference type="NCBIfam" id="TIGR02492">
    <property type="entry name" value="flgK_ends"/>
    <property type="match status" value="1"/>
</dbReference>
<dbReference type="PANTHER" id="PTHR30033:SF1">
    <property type="entry name" value="FLAGELLAR HOOK-ASSOCIATED PROTEIN 1"/>
    <property type="match status" value="1"/>
</dbReference>
<comment type="similarity">
    <text evidence="3">Belongs to the flagella basal body rod proteins family.</text>
</comment>
<evidence type="ECO:0000256" key="2">
    <source>
        <dbReference type="ARBA" id="ARBA00004613"/>
    </source>
</evidence>
<protein>
    <recommendedName>
        <fullName evidence="4">Flagellar hook-associated protein 1</fullName>
    </recommendedName>
</protein>
<evidence type="ECO:0000259" key="7">
    <source>
        <dbReference type="Pfam" id="PF06429"/>
    </source>
</evidence>
<gene>
    <name evidence="9" type="primary">flgK</name>
    <name evidence="9" type="ORF">F7D14_11315</name>
</gene>
<sequence length="490" mass="49657">MSLTSAGAVAAKSLGVISNEISVASRNISAAGIAGVSAKRAKIAAGDEGVAFLGVGRAADAALFRSLVSASASQAGETAIADSLARLDQSMNLQDSANSRSPAALIGKLSSALQAYSASPANETAAQLTLDAAQDVVASLRDAATAAQTERRQADIGIASAVNDVNSLLARFGALNSEIVSGSVSGADVTDALDQRDDVLLELSKIVGVTTVMRSNNDMVLYTDSGVTLFETTPRHMTFSETTNLSPGVSGAAIFIDGVQITGAGAPLALNSGTIQALAKIRDELAPRFQTQLDEIARGLVAAFAEKDQSGAGGKPLPGLFTYPGASEAPGASLMAGLAGAIEVNANVDPARGGLITRLRDGGVSNDPAYIYNSSGATGYSTRLIELAGADAAPQSFDPAAGLSGSGSLKDFASAAIGWLAAQRKQSDGATSYFDALVSQTTQALSNATGVNLDDQMTQMLALENSYQASAKLLEAVNSLFDSLLSAIRA</sequence>
<dbReference type="InterPro" id="IPR053927">
    <property type="entry name" value="FlgK_helical"/>
</dbReference>
<dbReference type="RefSeq" id="WP_016919406.1">
    <property type="nucleotide sequence ID" value="NZ_CP044331.1"/>
</dbReference>
<evidence type="ECO:0000256" key="5">
    <source>
        <dbReference type="ARBA" id="ARBA00022525"/>
    </source>
</evidence>
<dbReference type="SUPFAM" id="SSF64518">
    <property type="entry name" value="Phase 1 flagellin"/>
    <property type="match status" value="1"/>
</dbReference>
<dbReference type="Pfam" id="PF22638">
    <property type="entry name" value="FlgK_D1"/>
    <property type="match status" value="1"/>
</dbReference>
<dbReference type="Pfam" id="PF06429">
    <property type="entry name" value="Flg_bbr_C"/>
    <property type="match status" value="1"/>
</dbReference>
<evidence type="ECO:0000256" key="4">
    <source>
        <dbReference type="ARBA" id="ARBA00016244"/>
    </source>
</evidence>
<dbReference type="Proteomes" id="UP000422569">
    <property type="component" value="Chromosome"/>
</dbReference>
<keyword evidence="9" id="KW-0966">Cell projection</keyword>
<dbReference type="InterPro" id="IPR010930">
    <property type="entry name" value="Flg_bb/hook_C_dom"/>
</dbReference>
<dbReference type="GO" id="GO:0044780">
    <property type="term" value="P:bacterial-type flagellum assembly"/>
    <property type="evidence" value="ECO:0007669"/>
    <property type="project" value="InterPro"/>
</dbReference>
<dbReference type="EMBL" id="CP044331">
    <property type="protein sequence ID" value="QGM98007.1"/>
    <property type="molecule type" value="Genomic_DNA"/>
</dbReference>
<dbReference type="PANTHER" id="PTHR30033">
    <property type="entry name" value="FLAGELLAR HOOK-ASSOCIATED PROTEIN 1"/>
    <property type="match status" value="1"/>
</dbReference>
<evidence type="ECO:0000256" key="6">
    <source>
        <dbReference type="ARBA" id="ARBA00023143"/>
    </source>
</evidence>
<keyword evidence="10" id="KW-1185">Reference proteome</keyword>
<comment type="subcellular location">
    <subcellularLocation>
        <location evidence="1">Bacterial flagellum</location>
    </subcellularLocation>
    <subcellularLocation>
        <location evidence="2">Secreted</location>
    </subcellularLocation>
</comment>
<organism evidence="9 10">
    <name type="scientific">Methylocystis parvus</name>
    <dbReference type="NCBI Taxonomy" id="134"/>
    <lineage>
        <taxon>Bacteria</taxon>
        <taxon>Pseudomonadati</taxon>
        <taxon>Pseudomonadota</taxon>
        <taxon>Alphaproteobacteria</taxon>
        <taxon>Hyphomicrobiales</taxon>
        <taxon>Methylocystaceae</taxon>
        <taxon>Methylocystis</taxon>
    </lineage>
</organism>
<dbReference type="AlphaFoldDB" id="A0A6B8LZW7"/>
<dbReference type="GO" id="GO:0005576">
    <property type="term" value="C:extracellular region"/>
    <property type="evidence" value="ECO:0007669"/>
    <property type="project" value="UniProtKB-SubCell"/>
</dbReference>
<accession>A0A6B8LZW7</accession>
<dbReference type="KEGG" id="mpar:F7D14_11315"/>
<keyword evidence="6" id="KW-0975">Bacterial flagellum</keyword>
<keyword evidence="9" id="KW-0282">Flagellum</keyword>
<keyword evidence="5" id="KW-0964">Secreted</keyword>
<evidence type="ECO:0000313" key="10">
    <source>
        <dbReference type="Proteomes" id="UP000422569"/>
    </source>
</evidence>
<dbReference type="GO" id="GO:0009424">
    <property type="term" value="C:bacterial-type flagellum hook"/>
    <property type="evidence" value="ECO:0007669"/>
    <property type="project" value="InterPro"/>
</dbReference>
<proteinExistence type="inferred from homology"/>
<dbReference type="InterPro" id="IPR002371">
    <property type="entry name" value="FlgK"/>
</dbReference>
<name>A0A6B8LZW7_9HYPH</name>
<keyword evidence="9" id="KW-0969">Cilium</keyword>
<feature type="domain" description="Flagellar hook-associated protein FlgK helical" evidence="8">
    <location>
        <begin position="101"/>
        <end position="312"/>
    </location>
</feature>
<evidence type="ECO:0000259" key="8">
    <source>
        <dbReference type="Pfam" id="PF22638"/>
    </source>
</evidence>
<feature type="domain" description="Flagellar basal-body/hook protein C-terminal" evidence="7">
    <location>
        <begin position="447"/>
        <end position="486"/>
    </location>
</feature>